<evidence type="ECO:0000313" key="22">
    <source>
        <dbReference type="EMBL" id="CDF38379.1"/>
    </source>
</evidence>
<sequence length="1394" mass="158332">MTTIDRLGLLGIRSYGTDDETFIKFYKPLTIILGRNGSGKSTIIEAVKMATTGDLPPMVDNGAAFIHDPRVHNETETKAKIRLLFTNVRGDQYVVSRHFQLSLKKGPRSIGYKTEFKTIDQTVKRMDGGAASSFRCADLNALLPEIMRVTKPVLNNVIFVHQEDSLWPLGKSQELKLKFDQIFAATRYTKALDTIRKLRREQAADLKTVKVELLHYEDKVKALEKVRGEVDETRVKHDELQRGVDTLDNTIAGLATDKQAAELTAQEYNECRSKLTELNVERELVERYKSENLSKMSMHVPDMSDEALNSEIDDLKRLLTGVEGERTERWNRIQKLRSHLEMKREEVKSRQSRKGTLEQVAKEQSNRVSRLESMKEELDSADYFRMTKVSHKEPLSLPPRTARLQEWTDAISNLHKEAEEQFRLTSEDCNMKLDAATNNLNNAKWRVREGQSTYERKTEEVRVKKARLFDVRLILRELSDSNTSLKEAEGRLGAAKNALNEKKRNAAIPRIAAEIHFKKKEVVTCTEELDGLREARQRLQDYQNEHAKYDIFRDLEKRKKTRMEGVVEDFTDLIASAVTELCLDKEETSLLLNGMLPSSTNITLAHADRLRNSILEATDDMLSRKDASIRQAERYLSIANANLKSASLRKAEATDQFEGISQRVKDMSSKLSEASASIGALPKAVISVEPVLKVLRESLTLSGSAPYALRKEHLSVVQQAVDAAELAVVKANQKTSQLESGALLAEDELETFEQDPKHRCPACGLGSSKKVDDMRRNLKSRIQYLKDPESSKAAARELIELDHLSRTLKSTQTTGLTAVANLLTYDAAEAKLLESNNALKECEKKAREAEAALGDLQARFGVGSAMDQICSKRLELKQVCVDWKRAANDVVTLKAELSATSSDARSLSKIDEDIKGGEDRMKNLLDDIDKNSRALERERDNLHRIENRFHACEKQCLNLHIAAEDHMRLKKEKEELSKFIRETELETETLQESLNSLQLALGHAEEEQVTTRVENDLTLKEANAVLSKRNVALQRWNDCVTRVEAFNRSRNADDLKNIVASLQSLEHEIECLENDLQGHENEQDTASTSKEDIESKIRNLRDNQSFRIDERKVQVINRSAKHIQDDISSLERASGGNPNDKVKELTARINSRNETRANIIGQRQAILNQYKVKKKEMTHAEEQGSRGKFDEARIRKQTMELASSDLNKYHRALDQALMAFHTLKMNSINRTIKELWQQTYRGNDIEEIEIVSDHGAPRSNTTGAPTRTFNYRVQMRQGQATLDMRGRCSAGQKVLACLVIRLALAESFCTDCGILALDEPTTNLDRENIESLAKALRAIIESRRKQRSFQLVLITHDEEFIDLIGARNFCNEFFMIYKDKQGISQARVQDLREM</sequence>
<dbReference type="GO" id="GO:0000722">
    <property type="term" value="P:telomere maintenance via recombination"/>
    <property type="evidence" value="ECO:0007669"/>
    <property type="project" value="TreeGrafter"/>
</dbReference>
<dbReference type="GO" id="GO:0016887">
    <property type="term" value="F:ATP hydrolysis activity"/>
    <property type="evidence" value="ECO:0007669"/>
    <property type="project" value="InterPro"/>
</dbReference>
<evidence type="ECO:0000256" key="4">
    <source>
        <dbReference type="ARBA" id="ARBA00009439"/>
    </source>
</evidence>
<dbReference type="STRING" id="2769.R7QJW4"/>
<keyword evidence="9" id="KW-0227">DNA damage</keyword>
<comment type="subcellular location">
    <subcellularLocation>
        <location evidence="3">Chromosome</location>
    </subcellularLocation>
    <subcellularLocation>
        <location evidence="2">Nucleus</location>
    </subcellularLocation>
</comment>
<name>R7QJW4_CHOCR</name>
<dbReference type="GO" id="GO:0003691">
    <property type="term" value="F:double-stranded telomeric DNA binding"/>
    <property type="evidence" value="ECO:0007669"/>
    <property type="project" value="TreeGrafter"/>
</dbReference>
<feature type="coiled-coil region" evidence="19">
    <location>
        <begin position="1055"/>
        <end position="1089"/>
    </location>
</feature>
<dbReference type="KEGG" id="ccp:CHC_T00001019001"/>
<evidence type="ECO:0000256" key="12">
    <source>
        <dbReference type="ARBA" id="ARBA00022840"/>
    </source>
</evidence>
<dbReference type="Gramene" id="CDF38379">
    <property type="protein sequence ID" value="CDF38379"/>
    <property type="gene ID" value="CHC_T00001019001"/>
</dbReference>
<dbReference type="SUPFAM" id="SSF52540">
    <property type="entry name" value="P-loop containing nucleoside triphosphate hydrolases"/>
    <property type="match status" value="1"/>
</dbReference>
<feature type="region of interest" description="Disordered" evidence="20">
    <location>
        <begin position="344"/>
        <end position="372"/>
    </location>
</feature>
<dbReference type="GO" id="GO:0005524">
    <property type="term" value="F:ATP binding"/>
    <property type="evidence" value="ECO:0007669"/>
    <property type="project" value="UniProtKB-KW"/>
</dbReference>
<keyword evidence="23" id="KW-1185">Reference proteome</keyword>
<keyword evidence="16" id="KW-0539">Nucleus</keyword>
<dbReference type="GO" id="GO:0051880">
    <property type="term" value="F:G-quadruplex DNA binding"/>
    <property type="evidence" value="ECO:0007669"/>
    <property type="project" value="TreeGrafter"/>
</dbReference>
<dbReference type="GO" id="GO:0046872">
    <property type="term" value="F:metal ion binding"/>
    <property type="evidence" value="ECO:0007669"/>
    <property type="project" value="UniProtKB-KW"/>
</dbReference>
<evidence type="ECO:0000256" key="19">
    <source>
        <dbReference type="SAM" id="Coils"/>
    </source>
</evidence>
<comment type="similarity">
    <text evidence="4">Belongs to the SMC family. RAD50 subfamily.</text>
</comment>
<keyword evidence="14 19" id="KW-0175">Coiled coil</keyword>
<proteinExistence type="inferred from homology"/>
<dbReference type="PANTHER" id="PTHR18867:SF12">
    <property type="entry name" value="DNA REPAIR PROTEIN RAD50"/>
    <property type="match status" value="1"/>
</dbReference>
<dbReference type="InterPro" id="IPR038729">
    <property type="entry name" value="Rad50/SbcC_AAA"/>
</dbReference>
<dbReference type="Proteomes" id="UP000012073">
    <property type="component" value="Unassembled WGS sequence"/>
</dbReference>
<dbReference type="RefSeq" id="XP_005718264.1">
    <property type="nucleotide sequence ID" value="XM_005718207.1"/>
</dbReference>
<keyword evidence="11" id="KW-0862">Zinc</keyword>
<evidence type="ECO:0000256" key="13">
    <source>
        <dbReference type="ARBA" id="ARBA00022842"/>
    </source>
</evidence>
<dbReference type="GeneID" id="17325985"/>
<dbReference type="GO" id="GO:0000794">
    <property type="term" value="C:condensed nuclear chromosome"/>
    <property type="evidence" value="ECO:0007669"/>
    <property type="project" value="TreeGrafter"/>
</dbReference>
<dbReference type="Pfam" id="PF13476">
    <property type="entry name" value="AAA_23"/>
    <property type="match status" value="1"/>
</dbReference>
<dbReference type="GO" id="GO:0006302">
    <property type="term" value="P:double-strand break repair"/>
    <property type="evidence" value="ECO:0007669"/>
    <property type="project" value="InterPro"/>
</dbReference>
<evidence type="ECO:0000256" key="11">
    <source>
        <dbReference type="ARBA" id="ARBA00022833"/>
    </source>
</evidence>
<evidence type="ECO:0000256" key="6">
    <source>
        <dbReference type="ARBA" id="ARBA00022454"/>
    </source>
</evidence>
<evidence type="ECO:0000256" key="2">
    <source>
        <dbReference type="ARBA" id="ARBA00004123"/>
    </source>
</evidence>
<dbReference type="Gene3D" id="3.40.50.300">
    <property type="entry name" value="P-loop containing nucleotide triphosphate hydrolases"/>
    <property type="match status" value="2"/>
</dbReference>
<evidence type="ECO:0000256" key="5">
    <source>
        <dbReference type="ARBA" id="ARBA00017893"/>
    </source>
</evidence>
<keyword evidence="12" id="KW-0067">ATP-binding</keyword>
<keyword evidence="6" id="KW-0158">Chromosome</keyword>
<dbReference type="GO" id="GO:0070192">
    <property type="term" value="P:chromosome organization involved in meiotic cell cycle"/>
    <property type="evidence" value="ECO:0007669"/>
    <property type="project" value="TreeGrafter"/>
</dbReference>
<comment type="catalytic activity">
    <reaction evidence="18">
        <text>ATP + H2O = ADP + phosphate + H(+)</text>
        <dbReference type="Rhea" id="RHEA:13065"/>
        <dbReference type="ChEBI" id="CHEBI:15377"/>
        <dbReference type="ChEBI" id="CHEBI:15378"/>
        <dbReference type="ChEBI" id="CHEBI:30616"/>
        <dbReference type="ChEBI" id="CHEBI:43474"/>
        <dbReference type="ChEBI" id="CHEBI:456216"/>
    </reaction>
</comment>
<dbReference type="GO" id="GO:0043047">
    <property type="term" value="F:single-stranded telomeric DNA binding"/>
    <property type="evidence" value="ECO:0007669"/>
    <property type="project" value="TreeGrafter"/>
</dbReference>
<dbReference type="FunFam" id="3.40.50.300:FF:000593">
    <property type="entry name" value="DNA repair protein RAD50"/>
    <property type="match status" value="1"/>
</dbReference>
<dbReference type="Pfam" id="PF13558">
    <property type="entry name" value="SbcC_Walker_B"/>
    <property type="match status" value="1"/>
</dbReference>
<dbReference type="GO" id="GO:0007004">
    <property type="term" value="P:telomere maintenance via telomerase"/>
    <property type="evidence" value="ECO:0007669"/>
    <property type="project" value="TreeGrafter"/>
</dbReference>
<keyword evidence="15" id="KW-0234">DNA repair</keyword>
<dbReference type="OMA" id="FSDYYYR"/>
<feature type="coiled-coil region" evidence="19">
    <location>
        <begin position="485"/>
        <end position="545"/>
    </location>
</feature>
<keyword evidence="10" id="KW-0378">Hydrolase</keyword>
<accession>R7QJW4</accession>
<evidence type="ECO:0000256" key="16">
    <source>
        <dbReference type="ARBA" id="ARBA00023242"/>
    </source>
</evidence>
<organism evidence="22 23">
    <name type="scientific">Chondrus crispus</name>
    <name type="common">Carrageen Irish moss</name>
    <name type="synonym">Polymorpha crispa</name>
    <dbReference type="NCBI Taxonomy" id="2769"/>
    <lineage>
        <taxon>Eukaryota</taxon>
        <taxon>Rhodophyta</taxon>
        <taxon>Florideophyceae</taxon>
        <taxon>Rhodymeniophycidae</taxon>
        <taxon>Gigartinales</taxon>
        <taxon>Gigartinaceae</taxon>
        <taxon>Chondrus</taxon>
    </lineage>
</organism>
<evidence type="ECO:0000256" key="9">
    <source>
        <dbReference type="ARBA" id="ARBA00022763"/>
    </source>
</evidence>
<evidence type="ECO:0000256" key="15">
    <source>
        <dbReference type="ARBA" id="ARBA00023204"/>
    </source>
</evidence>
<keyword evidence="7" id="KW-0479">Metal-binding</keyword>
<dbReference type="OrthoDB" id="18797at2759"/>
<dbReference type="PANTHER" id="PTHR18867">
    <property type="entry name" value="RAD50"/>
    <property type="match status" value="1"/>
</dbReference>
<gene>
    <name evidence="22" type="ORF">CHC_T00001019001</name>
</gene>
<evidence type="ECO:0000313" key="23">
    <source>
        <dbReference type="Proteomes" id="UP000012073"/>
    </source>
</evidence>
<evidence type="ECO:0000259" key="21">
    <source>
        <dbReference type="Pfam" id="PF13476"/>
    </source>
</evidence>
<feature type="domain" description="Rad50/SbcC-type AAA" evidence="21">
    <location>
        <begin position="7"/>
        <end position="222"/>
    </location>
</feature>
<keyword evidence="17" id="KW-0469">Meiosis</keyword>
<evidence type="ECO:0000256" key="7">
    <source>
        <dbReference type="ARBA" id="ARBA00022723"/>
    </source>
</evidence>
<reference evidence="23" key="1">
    <citation type="journal article" date="2013" name="Proc. Natl. Acad. Sci. U.S.A.">
        <title>Genome structure and metabolic features in the red seaweed Chondrus crispus shed light on evolution of the Archaeplastida.</title>
        <authorList>
            <person name="Collen J."/>
            <person name="Porcel B."/>
            <person name="Carre W."/>
            <person name="Ball S.G."/>
            <person name="Chaparro C."/>
            <person name="Tonon T."/>
            <person name="Barbeyron T."/>
            <person name="Michel G."/>
            <person name="Noel B."/>
            <person name="Valentin K."/>
            <person name="Elias M."/>
            <person name="Artiguenave F."/>
            <person name="Arun A."/>
            <person name="Aury J.M."/>
            <person name="Barbosa-Neto J.F."/>
            <person name="Bothwell J.H."/>
            <person name="Bouget F.Y."/>
            <person name="Brillet L."/>
            <person name="Cabello-Hurtado F."/>
            <person name="Capella-Gutierrez S."/>
            <person name="Charrier B."/>
            <person name="Cladiere L."/>
            <person name="Cock J.M."/>
            <person name="Coelho S.M."/>
            <person name="Colleoni C."/>
            <person name="Czjzek M."/>
            <person name="Da Silva C."/>
            <person name="Delage L."/>
            <person name="Denoeud F."/>
            <person name="Deschamps P."/>
            <person name="Dittami S.M."/>
            <person name="Gabaldon T."/>
            <person name="Gachon C.M."/>
            <person name="Groisillier A."/>
            <person name="Herve C."/>
            <person name="Jabbari K."/>
            <person name="Katinka M."/>
            <person name="Kloareg B."/>
            <person name="Kowalczyk N."/>
            <person name="Labadie K."/>
            <person name="Leblanc C."/>
            <person name="Lopez P.J."/>
            <person name="McLachlan D.H."/>
            <person name="Meslet-Cladiere L."/>
            <person name="Moustafa A."/>
            <person name="Nehr Z."/>
            <person name="Nyvall Collen P."/>
            <person name="Panaud O."/>
            <person name="Partensky F."/>
            <person name="Poulain J."/>
            <person name="Rensing S.A."/>
            <person name="Rousvoal S."/>
            <person name="Samson G."/>
            <person name="Symeonidi A."/>
            <person name="Weissenbach J."/>
            <person name="Zambounis A."/>
            <person name="Wincker P."/>
            <person name="Boyen C."/>
        </authorList>
    </citation>
    <scope>NUCLEOTIDE SEQUENCE [LARGE SCALE GENOMIC DNA]</scope>
    <source>
        <strain evidence="23">cv. Stackhouse</strain>
    </source>
</reference>
<evidence type="ECO:0000256" key="14">
    <source>
        <dbReference type="ARBA" id="ARBA00023054"/>
    </source>
</evidence>
<keyword evidence="13" id="KW-0460">Magnesium</keyword>
<feature type="coiled-coil region" evidence="19">
    <location>
        <begin position="825"/>
        <end position="859"/>
    </location>
</feature>
<dbReference type="GO" id="GO:0030870">
    <property type="term" value="C:Mre11 complex"/>
    <property type="evidence" value="ECO:0007669"/>
    <property type="project" value="TreeGrafter"/>
</dbReference>
<keyword evidence="8" id="KW-0547">Nucleotide-binding</keyword>
<evidence type="ECO:0000256" key="10">
    <source>
        <dbReference type="ARBA" id="ARBA00022801"/>
    </source>
</evidence>
<evidence type="ECO:0000256" key="1">
    <source>
        <dbReference type="ARBA" id="ARBA00001947"/>
    </source>
</evidence>
<feature type="coiled-coil region" evidence="19">
    <location>
        <begin position="918"/>
        <end position="1007"/>
    </location>
</feature>
<protein>
    <recommendedName>
        <fullName evidence="5">DNA repair protein RAD50</fullName>
    </recommendedName>
</protein>
<dbReference type="InterPro" id="IPR027417">
    <property type="entry name" value="P-loop_NTPase"/>
</dbReference>
<evidence type="ECO:0000256" key="18">
    <source>
        <dbReference type="ARBA" id="ARBA00049360"/>
    </source>
</evidence>
<evidence type="ECO:0000256" key="3">
    <source>
        <dbReference type="ARBA" id="ARBA00004286"/>
    </source>
</evidence>
<evidence type="ECO:0000256" key="20">
    <source>
        <dbReference type="SAM" id="MobiDB-lite"/>
    </source>
</evidence>
<evidence type="ECO:0000256" key="8">
    <source>
        <dbReference type="ARBA" id="ARBA00022741"/>
    </source>
</evidence>
<dbReference type="PhylomeDB" id="R7QJW4"/>
<comment type="cofactor">
    <cofactor evidence="1">
        <name>Zn(2+)</name>
        <dbReference type="ChEBI" id="CHEBI:29105"/>
    </cofactor>
</comment>
<evidence type="ECO:0000256" key="17">
    <source>
        <dbReference type="ARBA" id="ARBA00023254"/>
    </source>
</evidence>
<dbReference type="EMBL" id="HG001926">
    <property type="protein sequence ID" value="CDF38379.1"/>
    <property type="molecule type" value="Genomic_DNA"/>
</dbReference>
<feature type="compositionally biased region" description="Basic and acidic residues" evidence="20">
    <location>
        <begin position="360"/>
        <end position="372"/>
    </location>
</feature>